<dbReference type="FunFam" id="1.20.140.10:FF:000001">
    <property type="entry name" value="Acyl-CoA dehydrogenase"/>
    <property type="match status" value="1"/>
</dbReference>
<dbReference type="PROSITE" id="PS00073">
    <property type="entry name" value="ACYL_COA_DH_2"/>
    <property type="match status" value="1"/>
</dbReference>
<dbReference type="FunFam" id="2.40.110.10:FF:000009">
    <property type="entry name" value="Acyl-CoA dehydrogenase"/>
    <property type="match status" value="1"/>
</dbReference>
<dbReference type="InterPro" id="IPR006089">
    <property type="entry name" value="Acyl-CoA_DH_CS"/>
</dbReference>
<evidence type="ECO:0000313" key="10">
    <source>
        <dbReference type="EMBL" id="MBJ7600709.1"/>
    </source>
</evidence>
<dbReference type="InterPro" id="IPR037069">
    <property type="entry name" value="AcylCoA_DH/ox_N_sf"/>
</dbReference>
<evidence type="ECO:0000256" key="6">
    <source>
        <dbReference type="RuleBase" id="RU362125"/>
    </source>
</evidence>
<keyword evidence="11" id="KW-1185">Reference proteome</keyword>
<keyword evidence="4 6" id="KW-0274">FAD</keyword>
<reference evidence="10" key="1">
    <citation type="submission" date="2020-10" db="EMBL/GenBank/DDBJ databases">
        <title>Ca. Dormibacterota MAGs.</title>
        <authorList>
            <person name="Montgomery K."/>
        </authorList>
    </citation>
    <scope>NUCLEOTIDE SEQUENCE [LARGE SCALE GENOMIC DNA]</scope>
    <source>
        <strain evidence="10">SC8812_S17_10</strain>
    </source>
</reference>
<dbReference type="InterPro" id="IPR009100">
    <property type="entry name" value="AcylCoA_DH/oxidase_NM_dom_sf"/>
</dbReference>
<dbReference type="InterPro" id="IPR009075">
    <property type="entry name" value="AcylCo_DH/oxidase_C"/>
</dbReference>
<feature type="domain" description="Acyl-CoA oxidase/dehydrogenase middle" evidence="8">
    <location>
        <begin position="122"/>
        <end position="221"/>
    </location>
</feature>
<evidence type="ECO:0000256" key="4">
    <source>
        <dbReference type="ARBA" id="ARBA00022827"/>
    </source>
</evidence>
<dbReference type="Proteomes" id="UP000612893">
    <property type="component" value="Unassembled WGS sequence"/>
</dbReference>
<evidence type="ECO:0000256" key="3">
    <source>
        <dbReference type="ARBA" id="ARBA00022630"/>
    </source>
</evidence>
<dbReference type="InterPro" id="IPR036250">
    <property type="entry name" value="AcylCo_DH-like_C"/>
</dbReference>
<dbReference type="SUPFAM" id="SSF47203">
    <property type="entry name" value="Acyl-CoA dehydrogenase C-terminal domain-like"/>
    <property type="match status" value="1"/>
</dbReference>
<dbReference type="PIRSF" id="PIRSF016578">
    <property type="entry name" value="HsaA"/>
    <property type="match status" value="1"/>
</dbReference>
<dbReference type="Gene3D" id="1.20.140.10">
    <property type="entry name" value="Butyryl-CoA Dehydrogenase, subunit A, domain 3"/>
    <property type="match status" value="1"/>
</dbReference>
<dbReference type="RefSeq" id="WP_338204658.1">
    <property type="nucleotide sequence ID" value="NZ_JAEKNR010000217.1"/>
</dbReference>
<keyword evidence="5 6" id="KW-0560">Oxidoreductase</keyword>
<evidence type="ECO:0000259" key="8">
    <source>
        <dbReference type="Pfam" id="PF02770"/>
    </source>
</evidence>
<evidence type="ECO:0000256" key="2">
    <source>
        <dbReference type="ARBA" id="ARBA00009347"/>
    </source>
</evidence>
<comment type="similarity">
    <text evidence="2 6">Belongs to the acyl-CoA dehydrogenase family.</text>
</comment>
<evidence type="ECO:0000256" key="1">
    <source>
        <dbReference type="ARBA" id="ARBA00001974"/>
    </source>
</evidence>
<dbReference type="Gene3D" id="1.10.540.10">
    <property type="entry name" value="Acyl-CoA dehydrogenase/oxidase, N-terminal domain"/>
    <property type="match status" value="1"/>
</dbReference>
<dbReference type="PANTHER" id="PTHR43884:SF12">
    <property type="entry name" value="ISOVALERYL-COA DEHYDROGENASE, MITOCHONDRIAL-RELATED"/>
    <property type="match status" value="1"/>
</dbReference>
<dbReference type="Pfam" id="PF02770">
    <property type="entry name" value="Acyl-CoA_dh_M"/>
    <property type="match status" value="1"/>
</dbReference>
<dbReference type="EMBL" id="JAEKNR010000217">
    <property type="protein sequence ID" value="MBJ7600709.1"/>
    <property type="molecule type" value="Genomic_DNA"/>
</dbReference>
<evidence type="ECO:0000259" key="9">
    <source>
        <dbReference type="Pfam" id="PF02771"/>
    </source>
</evidence>
<dbReference type="InterPro" id="IPR046373">
    <property type="entry name" value="Acyl-CoA_Oxase/DH_mid-dom_sf"/>
</dbReference>
<dbReference type="SUPFAM" id="SSF56645">
    <property type="entry name" value="Acyl-CoA dehydrogenase NM domain-like"/>
    <property type="match status" value="1"/>
</dbReference>
<comment type="cofactor">
    <cofactor evidence="1 6">
        <name>FAD</name>
        <dbReference type="ChEBI" id="CHEBI:57692"/>
    </cofactor>
</comment>
<evidence type="ECO:0000313" key="11">
    <source>
        <dbReference type="Proteomes" id="UP000612893"/>
    </source>
</evidence>
<keyword evidence="3 6" id="KW-0285">Flavoprotein</keyword>
<dbReference type="GO" id="GO:0050660">
    <property type="term" value="F:flavin adenine dinucleotide binding"/>
    <property type="evidence" value="ECO:0007669"/>
    <property type="project" value="InterPro"/>
</dbReference>
<dbReference type="Gene3D" id="2.40.110.10">
    <property type="entry name" value="Butyryl-CoA Dehydrogenase, subunit A, domain 2"/>
    <property type="match status" value="1"/>
</dbReference>
<sequence length="387" mass="41755">MDFELSEEQRAVRDLCRDFAAEVVAPAAPDLDREHRFPYEIVRQMGEMGLFGLPFSEEWGGVGGDFLSYCIAIEEISRGDAGVGITLEAAVSLGAAPIHDFGTREQKERLLPDLLAGRRLWAFGLTEPGAGSDAGATRTRAELREGGWLINGAKQFITNSGTEISAGVTITAVTDRRADAARGEISAILVPQGTPGYSVLPPYRKLGWHSSDTHPLAFDDCEVPEENLLGRRGGGYQQFLRALTGGRIAIAALSVGLAQACLDAALSYSHERSAFGRPISAFQAIQFKIADMATEVELARLATYRAAVAYGGSQATMGEVQRMAAMAKLFASETSKRAADQAVQIHGGYGFIEDYPVARYWRDAKVNEIGEGTSEVQRMLIARELGC</sequence>
<evidence type="ECO:0000259" key="7">
    <source>
        <dbReference type="Pfam" id="PF00441"/>
    </source>
</evidence>
<evidence type="ECO:0000256" key="5">
    <source>
        <dbReference type="ARBA" id="ARBA00023002"/>
    </source>
</evidence>
<dbReference type="InterPro" id="IPR006091">
    <property type="entry name" value="Acyl-CoA_Oxase/DH_mid-dom"/>
</dbReference>
<feature type="domain" description="Acyl-CoA dehydrogenase/oxidase N-terminal" evidence="9">
    <location>
        <begin position="6"/>
        <end position="117"/>
    </location>
</feature>
<dbReference type="PROSITE" id="PS00072">
    <property type="entry name" value="ACYL_COA_DH_1"/>
    <property type="match status" value="1"/>
</dbReference>
<proteinExistence type="inferred from homology"/>
<organism evidence="10 11">
    <name type="scientific">Candidatus Nephthysia bennettiae</name>
    <dbReference type="NCBI Taxonomy" id="3127016"/>
    <lineage>
        <taxon>Bacteria</taxon>
        <taxon>Bacillati</taxon>
        <taxon>Candidatus Dormiibacterota</taxon>
        <taxon>Candidatus Dormibacteria</taxon>
        <taxon>Candidatus Dormibacterales</taxon>
        <taxon>Candidatus Dormibacteraceae</taxon>
        <taxon>Candidatus Nephthysia</taxon>
    </lineage>
</organism>
<dbReference type="PANTHER" id="PTHR43884">
    <property type="entry name" value="ACYL-COA DEHYDROGENASE"/>
    <property type="match status" value="1"/>
</dbReference>
<dbReference type="InterPro" id="IPR013786">
    <property type="entry name" value="AcylCoA_DH/ox_N"/>
</dbReference>
<comment type="caution">
    <text evidence="10">The sequence shown here is derived from an EMBL/GenBank/DDBJ whole genome shotgun (WGS) entry which is preliminary data.</text>
</comment>
<dbReference type="Pfam" id="PF02771">
    <property type="entry name" value="Acyl-CoA_dh_N"/>
    <property type="match status" value="1"/>
</dbReference>
<accession>A0A934NBC2</accession>
<feature type="domain" description="Acyl-CoA dehydrogenase/oxidase C-terminal" evidence="7">
    <location>
        <begin position="233"/>
        <end position="385"/>
    </location>
</feature>
<name>A0A934NBC2_9BACT</name>
<dbReference type="FunFam" id="1.10.540.10:FF:000002">
    <property type="entry name" value="Acyl-CoA dehydrogenase FadE19"/>
    <property type="match status" value="1"/>
</dbReference>
<dbReference type="Pfam" id="PF00441">
    <property type="entry name" value="Acyl-CoA_dh_1"/>
    <property type="match status" value="1"/>
</dbReference>
<protein>
    <submittedName>
        <fullName evidence="10">Acyl-CoA dehydrogenase family protein</fullName>
    </submittedName>
</protein>
<dbReference type="AlphaFoldDB" id="A0A934NBC2"/>
<dbReference type="GO" id="GO:0003995">
    <property type="term" value="F:acyl-CoA dehydrogenase activity"/>
    <property type="evidence" value="ECO:0007669"/>
    <property type="project" value="InterPro"/>
</dbReference>
<gene>
    <name evidence="10" type="ORF">JF922_21900</name>
</gene>